<dbReference type="GO" id="GO:0005634">
    <property type="term" value="C:nucleus"/>
    <property type="evidence" value="ECO:0007669"/>
    <property type="project" value="UniProtKB-SubCell"/>
</dbReference>
<feature type="domain" description="RRM" evidence="5">
    <location>
        <begin position="206"/>
        <end position="284"/>
    </location>
</feature>
<dbReference type="HOGENOM" id="CLU_051419_0_0_1"/>
<comment type="subcellular location">
    <subcellularLocation>
        <location evidence="1">Nucleus</location>
    </subcellularLocation>
</comment>
<dbReference type="FunCoup" id="B3RM57">
    <property type="interactions" value="177"/>
</dbReference>
<dbReference type="InParanoid" id="B3RM57"/>
<dbReference type="GO" id="GO:0003729">
    <property type="term" value="F:mRNA binding"/>
    <property type="evidence" value="ECO:0000318"/>
    <property type="project" value="GO_Central"/>
</dbReference>
<evidence type="ECO:0000256" key="3">
    <source>
        <dbReference type="ARBA" id="ARBA00023242"/>
    </source>
</evidence>
<dbReference type="STRING" id="10228.B3RM57"/>
<dbReference type="RefSeq" id="XP_002108108.1">
    <property type="nucleotide sequence ID" value="XM_002108072.1"/>
</dbReference>
<dbReference type="Gene3D" id="3.30.70.330">
    <property type="match status" value="2"/>
</dbReference>
<dbReference type="InterPro" id="IPR012677">
    <property type="entry name" value="Nucleotide-bd_a/b_plait_sf"/>
</dbReference>
<dbReference type="PROSITE" id="PS50102">
    <property type="entry name" value="RRM"/>
    <property type="match status" value="2"/>
</dbReference>
<keyword evidence="2 4" id="KW-0694">RNA-binding</keyword>
<accession>B3RM57</accession>
<evidence type="ECO:0000313" key="7">
    <source>
        <dbReference type="Proteomes" id="UP000009022"/>
    </source>
</evidence>
<evidence type="ECO:0000256" key="2">
    <source>
        <dbReference type="ARBA" id="ARBA00022884"/>
    </source>
</evidence>
<evidence type="ECO:0000256" key="4">
    <source>
        <dbReference type="PROSITE-ProRule" id="PRU00176"/>
    </source>
</evidence>
<evidence type="ECO:0000313" key="6">
    <source>
        <dbReference type="EMBL" id="EDV28906.1"/>
    </source>
</evidence>
<dbReference type="GeneID" id="6750055"/>
<dbReference type="eggNOG" id="KOG1457">
    <property type="taxonomic scope" value="Eukaryota"/>
</dbReference>
<dbReference type="Pfam" id="PF00076">
    <property type="entry name" value="RRM_1"/>
    <property type="match status" value="2"/>
</dbReference>
<dbReference type="PhylomeDB" id="B3RM57"/>
<dbReference type="OrthoDB" id="431169at2759"/>
<dbReference type="CDD" id="cd12420">
    <property type="entry name" value="RRM_RBPMS_like"/>
    <property type="match status" value="1"/>
</dbReference>
<evidence type="ECO:0000256" key="1">
    <source>
        <dbReference type="ARBA" id="ARBA00004123"/>
    </source>
</evidence>
<keyword evidence="7" id="KW-1185">Reference proteome</keyword>
<sequence length="298" mass="33392">MRDTLLTISCQITPVRTLFVSGLPVDVKQRDLHLLFRGLPGYLDSILKTSTKQPGHGNKSGPVAFATFETRELANEAKAILQGFQFDPDVTDSHLRVDFAKSNTKSYRSRHNSSNGQNVKNTIYNGNIPNKLELANPAIPIYREHSISTIDLTPTYYQNIIPETYVNHIPIYPCPTEIPQPACHSAPPVLQPHMQSFQQQLPQVCSTLFVANLGRNITDKELRDIFGRCVGFRRLRMHKKPGFPTTAFIEFANIQFATQALNALQGAIIQSSECGGIRIEYARKKMGEPSIHRNHLVA</sequence>
<dbReference type="CTD" id="6750055"/>
<dbReference type="AlphaFoldDB" id="B3RM57"/>
<dbReference type="InterPro" id="IPR035979">
    <property type="entry name" value="RBD_domain_sf"/>
</dbReference>
<organism evidence="6 7">
    <name type="scientific">Trichoplax adhaerens</name>
    <name type="common">Trichoplax reptans</name>
    <dbReference type="NCBI Taxonomy" id="10228"/>
    <lineage>
        <taxon>Eukaryota</taxon>
        <taxon>Metazoa</taxon>
        <taxon>Placozoa</taxon>
        <taxon>Uniplacotomia</taxon>
        <taxon>Trichoplacea</taxon>
        <taxon>Trichoplacidae</taxon>
        <taxon>Trichoplax</taxon>
    </lineage>
</organism>
<dbReference type="InterPro" id="IPR000504">
    <property type="entry name" value="RRM_dom"/>
</dbReference>
<dbReference type="CDD" id="cd12245">
    <property type="entry name" value="RRM_scw1_like"/>
    <property type="match status" value="1"/>
</dbReference>
<reference evidence="6 7" key="1">
    <citation type="journal article" date="2008" name="Nature">
        <title>The Trichoplax genome and the nature of placozoans.</title>
        <authorList>
            <person name="Srivastava M."/>
            <person name="Begovic E."/>
            <person name="Chapman J."/>
            <person name="Putnam N.H."/>
            <person name="Hellsten U."/>
            <person name="Kawashima T."/>
            <person name="Kuo A."/>
            <person name="Mitros T."/>
            <person name="Salamov A."/>
            <person name="Carpenter M.L."/>
            <person name="Signorovitch A.Y."/>
            <person name="Moreno M.A."/>
            <person name="Kamm K."/>
            <person name="Grimwood J."/>
            <person name="Schmutz J."/>
            <person name="Shapiro H."/>
            <person name="Grigoriev I.V."/>
            <person name="Buss L.W."/>
            <person name="Schierwater B."/>
            <person name="Dellaporta S.L."/>
            <person name="Rokhsar D.S."/>
        </authorList>
    </citation>
    <scope>NUCLEOTIDE SEQUENCE [LARGE SCALE GENOMIC DNA]</scope>
    <source>
        <strain evidence="6 7">Grell-BS-1999</strain>
    </source>
</reference>
<evidence type="ECO:0000259" key="5">
    <source>
        <dbReference type="PROSITE" id="PS50102"/>
    </source>
</evidence>
<dbReference type="OMA" id="CVAFVEY"/>
<proteinExistence type="predicted"/>
<feature type="domain" description="RRM" evidence="5">
    <location>
        <begin position="16"/>
        <end position="102"/>
    </location>
</feature>
<dbReference type="KEGG" id="tad:TRIADDRAFT_52243"/>
<dbReference type="EMBL" id="DS985241">
    <property type="protein sequence ID" value="EDV28906.1"/>
    <property type="molecule type" value="Genomic_DNA"/>
</dbReference>
<keyword evidence="3" id="KW-0539">Nucleus</keyword>
<dbReference type="SMART" id="SM00360">
    <property type="entry name" value="RRM"/>
    <property type="match status" value="2"/>
</dbReference>
<dbReference type="FunFam" id="3.30.70.330:FF:000037">
    <property type="entry name" value="RNA-binding protein with multiple splicing 2"/>
    <property type="match status" value="1"/>
</dbReference>
<dbReference type="Proteomes" id="UP000009022">
    <property type="component" value="Unassembled WGS sequence"/>
</dbReference>
<protein>
    <recommendedName>
        <fullName evidence="5">RRM domain-containing protein</fullName>
    </recommendedName>
</protein>
<dbReference type="PANTHER" id="PTHR10501">
    <property type="entry name" value="U1 SMALL NUCLEAR RIBONUCLEOPROTEIN A/U2 SMALL NUCLEAR RIBONUCLEOPROTEIN B"/>
    <property type="match status" value="1"/>
</dbReference>
<name>B3RM57_TRIAD</name>
<gene>
    <name evidence="6" type="ORF">TRIADDRAFT_52243</name>
</gene>
<dbReference type="SUPFAM" id="SSF54928">
    <property type="entry name" value="RNA-binding domain, RBD"/>
    <property type="match status" value="2"/>
</dbReference>